<dbReference type="EMBL" id="ML976986">
    <property type="protein sequence ID" value="KAF1958592.1"/>
    <property type="molecule type" value="Genomic_DNA"/>
</dbReference>
<reference evidence="2" key="1">
    <citation type="journal article" date="2020" name="Stud. Mycol.">
        <title>101 Dothideomycetes genomes: a test case for predicting lifestyles and emergence of pathogens.</title>
        <authorList>
            <person name="Haridas S."/>
            <person name="Albert R."/>
            <person name="Binder M."/>
            <person name="Bloem J."/>
            <person name="Labutti K."/>
            <person name="Salamov A."/>
            <person name="Andreopoulos B."/>
            <person name="Baker S."/>
            <person name="Barry K."/>
            <person name="Bills G."/>
            <person name="Bluhm B."/>
            <person name="Cannon C."/>
            <person name="Castanera R."/>
            <person name="Culley D."/>
            <person name="Daum C."/>
            <person name="Ezra D."/>
            <person name="Gonzalez J."/>
            <person name="Henrissat B."/>
            <person name="Kuo A."/>
            <person name="Liang C."/>
            <person name="Lipzen A."/>
            <person name="Lutzoni F."/>
            <person name="Magnuson J."/>
            <person name="Mondo S."/>
            <person name="Nolan M."/>
            <person name="Ohm R."/>
            <person name="Pangilinan J."/>
            <person name="Park H.-J."/>
            <person name="Ramirez L."/>
            <person name="Alfaro M."/>
            <person name="Sun H."/>
            <person name="Tritt A."/>
            <person name="Yoshinaga Y."/>
            <person name="Zwiers L.-H."/>
            <person name="Turgeon B."/>
            <person name="Goodwin S."/>
            <person name="Spatafora J."/>
            <person name="Crous P."/>
            <person name="Grigoriev I."/>
        </authorList>
    </citation>
    <scope>NUCLEOTIDE SEQUENCE</scope>
    <source>
        <strain evidence="2">CBS 675.92</strain>
    </source>
</reference>
<feature type="region of interest" description="Disordered" evidence="1">
    <location>
        <begin position="459"/>
        <end position="489"/>
    </location>
</feature>
<proteinExistence type="predicted"/>
<evidence type="ECO:0000256" key="1">
    <source>
        <dbReference type="SAM" id="MobiDB-lite"/>
    </source>
</evidence>
<evidence type="ECO:0000313" key="3">
    <source>
        <dbReference type="Proteomes" id="UP000800035"/>
    </source>
</evidence>
<name>A0A6A5U414_9PLEO</name>
<dbReference type="AlphaFoldDB" id="A0A6A5U414"/>
<dbReference type="Proteomes" id="UP000800035">
    <property type="component" value="Unassembled WGS sequence"/>
</dbReference>
<feature type="compositionally biased region" description="Polar residues" evidence="1">
    <location>
        <begin position="479"/>
        <end position="489"/>
    </location>
</feature>
<organism evidence="2 3">
    <name type="scientific">Byssothecium circinans</name>
    <dbReference type="NCBI Taxonomy" id="147558"/>
    <lineage>
        <taxon>Eukaryota</taxon>
        <taxon>Fungi</taxon>
        <taxon>Dikarya</taxon>
        <taxon>Ascomycota</taxon>
        <taxon>Pezizomycotina</taxon>
        <taxon>Dothideomycetes</taxon>
        <taxon>Pleosporomycetidae</taxon>
        <taxon>Pleosporales</taxon>
        <taxon>Massarineae</taxon>
        <taxon>Massarinaceae</taxon>
        <taxon>Byssothecium</taxon>
    </lineage>
</organism>
<gene>
    <name evidence="2" type="ORF">CC80DRAFT_502542</name>
</gene>
<accession>A0A6A5U414</accession>
<sequence>MAEFECLLQEYSLAPSHETDFEDGCITIDVTLEEDSPCTNSLEHMSHQVDELLRREEGQTWPRYMDSATKLYVVGTWSCAFPTDHEERDKGVKKMCELIKELKDLEELTWISELPFMSTIFDLLPKTLAKLIVDVSQPIKVSSDSRPMYITQDDMKPLLDFTNLRELRVFGMRDSFQAIVWETVFRNGRKHSMDVLDLRMASPPLVRKDDWIKAEEVVGLNVMDTEFQDYKGIDGKGVLHYSHGTGEYLDDYCMRKARIASGLDESKPLPLWCLKLDGFVIDRLPLERELSQVVLLTCGKHCIDAGLRAPRIQRSSTYNKWGASVGNEANHCFIVWPKWRAIFDNEGQLLDPDGKPHLSQLSGTEKLTEANLELKRMSESSDEDAGGMEVDLTSTVTLRGSTVPSPKSEVSPTEMPNITIVVEDVDAKLDTASNASVRGSAVPTSTSAAERLEYFNRNDSAGDTTWKDKVGGKRMSLGRTASSETMTTP</sequence>
<protein>
    <submittedName>
        <fullName evidence="2">Uncharacterized protein</fullName>
    </submittedName>
</protein>
<evidence type="ECO:0000313" key="2">
    <source>
        <dbReference type="EMBL" id="KAF1958592.1"/>
    </source>
</evidence>
<keyword evidence="3" id="KW-1185">Reference proteome</keyword>
<dbReference type="OrthoDB" id="5368934at2759"/>